<organism evidence="2 3">
    <name type="scientific">Hibiscus sabdariffa</name>
    <name type="common">roselle</name>
    <dbReference type="NCBI Taxonomy" id="183260"/>
    <lineage>
        <taxon>Eukaryota</taxon>
        <taxon>Viridiplantae</taxon>
        <taxon>Streptophyta</taxon>
        <taxon>Embryophyta</taxon>
        <taxon>Tracheophyta</taxon>
        <taxon>Spermatophyta</taxon>
        <taxon>Magnoliopsida</taxon>
        <taxon>eudicotyledons</taxon>
        <taxon>Gunneridae</taxon>
        <taxon>Pentapetalae</taxon>
        <taxon>rosids</taxon>
        <taxon>malvids</taxon>
        <taxon>Malvales</taxon>
        <taxon>Malvaceae</taxon>
        <taxon>Malvoideae</taxon>
        <taxon>Hibiscus</taxon>
    </lineage>
</organism>
<evidence type="ECO:0000256" key="1">
    <source>
        <dbReference type="SAM" id="MobiDB-lite"/>
    </source>
</evidence>
<feature type="region of interest" description="Disordered" evidence="1">
    <location>
        <begin position="1"/>
        <end position="22"/>
    </location>
</feature>
<accession>A0ABR2SLH6</accession>
<feature type="region of interest" description="Disordered" evidence="1">
    <location>
        <begin position="260"/>
        <end position="326"/>
    </location>
</feature>
<sequence length="417" mass="44204">MYDRPQPPHVPFPPSKEQKEEENICTSKAKVTPGGTTTVTTVEITPPSVFVQENTTHFSSATSTTTVVNGSRTKAASLTPPLSPSLKFPAPVKRGSDPNALNMSSEKVVRRSTNRTFERKKSKSFKEGTGNGLSSCVDPSSWSYSSSLLVEAPGSIAAVRREQLALQQAQRKMRIARYGRSKSAKFKSSAVPLDNTMPAEEMKRCSFITPNSEQHDKGVVSSVKSTVSNAIPLVDGASRVCMQRSHTYVPEMDVQQLLSQTSSSTPMLVDSEPDNGISGQPERVSVGVDSHASAEGSREMHSGNAEGDVSPMQDVSSGGASATGSVDHVTAEGAGSVGHVAAGGASVSNEDTPISVGVGTEDEIPMPQPQGGGHHMTSILKKRQDFRSLISLSAHSSQIIILFVSDDTVVIVVLRLT</sequence>
<dbReference type="PANTHER" id="PTHR31116:SF4">
    <property type="entry name" value="DNA GLYCOSYLASE SUPERFAMILY PROTEIN"/>
    <property type="match status" value="1"/>
</dbReference>
<feature type="compositionally biased region" description="Pro residues" evidence="1">
    <location>
        <begin position="1"/>
        <end position="14"/>
    </location>
</feature>
<comment type="caution">
    <text evidence="2">The sequence shown here is derived from an EMBL/GenBank/DDBJ whole genome shotgun (WGS) entry which is preliminary data.</text>
</comment>
<dbReference type="Proteomes" id="UP001396334">
    <property type="component" value="Unassembled WGS sequence"/>
</dbReference>
<evidence type="ECO:0000313" key="3">
    <source>
        <dbReference type="Proteomes" id="UP001396334"/>
    </source>
</evidence>
<dbReference type="EMBL" id="JBBPBN010000013">
    <property type="protein sequence ID" value="KAK9026112.1"/>
    <property type="molecule type" value="Genomic_DNA"/>
</dbReference>
<feature type="compositionally biased region" description="Low complexity" evidence="1">
    <location>
        <begin position="316"/>
        <end position="326"/>
    </location>
</feature>
<evidence type="ECO:0000313" key="2">
    <source>
        <dbReference type="EMBL" id="KAK9026112.1"/>
    </source>
</evidence>
<keyword evidence="3" id="KW-1185">Reference proteome</keyword>
<proteinExistence type="predicted"/>
<protein>
    <submittedName>
        <fullName evidence="2">Uncharacterized protein</fullName>
    </submittedName>
</protein>
<name>A0ABR2SLH6_9ROSI</name>
<dbReference type="PANTHER" id="PTHR31116">
    <property type="entry name" value="OS04G0501200 PROTEIN"/>
    <property type="match status" value="1"/>
</dbReference>
<gene>
    <name evidence="2" type="ORF">V6N11_038958</name>
</gene>
<reference evidence="2 3" key="1">
    <citation type="journal article" date="2024" name="G3 (Bethesda)">
        <title>Genome assembly of Hibiscus sabdariffa L. provides insights into metabolisms of medicinal natural products.</title>
        <authorList>
            <person name="Kim T."/>
        </authorList>
    </citation>
    <scope>NUCLEOTIDE SEQUENCE [LARGE SCALE GENOMIC DNA]</scope>
    <source>
        <strain evidence="2">TK-2024</strain>
        <tissue evidence="2">Old leaves</tissue>
    </source>
</reference>